<evidence type="ECO:0000313" key="3">
    <source>
        <dbReference type="Proteomes" id="UP001499993"/>
    </source>
</evidence>
<keyword evidence="1" id="KW-1133">Transmembrane helix</keyword>
<feature type="transmembrane region" description="Helical" evidence="1">
    <location>
        <begin position="18"/>
        <end position="37"/>
    </location>
</feature>
<organism evidence="2 3">
    <name type="scientific">Streptomonospora halophila</name>
    <dbReference type="NCBI Taxonomy" id="427369"/>
    <lineage>
        <taxon>Bacteria</taxon>
        <taxon>Bacillati</taxon>
        <taxon>Actinomycetota</taxon>
        <taxon>Actinomycetes</taxon>
        <taxon>Streptosporangiales</taxon>
        <taxon>Nocardiopsidaceae</taxon>
        <taxon>Streptomonospora</taxon>
    </lineage>
</organism>
<keyword evidence="1" id="KW-0812">Transmembrane</keyword>
<comment type="caution">
    <text evidence="2">The sequence shown here is derived from an EMBL/GenBank/DDBJ whole genome shotgun (WGS) entry which is preliminary data.</text>
</comment>
<dbReference type="EMBL" id="BAABIK010000006">
    <property type="protein sequence ID" value="GAA4935071.1"/>
    <property type="molecule type" value="Genomic_DNA"/>
</dbReference>
<feature type="transmembrane region" description="Helical" evidence="1">
    <location>
        <begin position="43"/>
        <end position="65"/>
    </location>
</feature>
<proteinExistence type="predicted"/>
<keyword evidence="3" id="KW-1185">Reference proteome</keyword>
<accession>A0ABP9GDK7</accession>
<evidence type="ECO:0000313" key="2">
    <source>
        <dbReference type="EMBL" id="GAA4935071.1"/>
    </source>
</evidence>
<dbReference type="RefSeq" id="WP_344141206.1">
    <property type="nucleotide sequence ID" value="NZ_BAABIK010000006.1"/>
</dbReference>
<gene>
    <name evidence="2" type="ORF">GCM10023224_14690</name>
</gene>
<sequence length="83" mass="8140">MGASGTGADTDTEARIQIIAGLAMGAFAAVALATALARAETGLTVVGALAGVLGAGLVAVAAVRLRRLHRNGRRDREGAGGQT</sequence>
<reference evidence="3" key="1">
    <citation type="journal article" date="2019" name="Int. J. Syst. Evol. Microbiol.">
        <title>The Global Catalogue of Microorganisms (GCM) 10K type strain sequencing project: providing services to taxonomists for standard genome sequencing and annotation.</title>
        <authorList>
            <consortium name="The Broad Institute Genomics Platform"/>
            <consortium name="The Broad Institute Genome Sequencing Center for Infectious Disease"/>
            <person name="Wu L."/>
            <person name="Ma J."/>
        </authorList>
    </citation>
    <scope>NUCLEOTIDE SEQUENCE [LARGE SCALE GENOMIC DNA]</scope>
    <source>
        <strain evidence="3">JCM 18123</strain>
    </source>
</reference>
<keyword evidence="1" id="KW-0472">Membrane</keyword>
<evidence type="ECO:0000256" key="1">
    <source>
        <dbReference type="SAM" id="Phobius"/>
    </source>
</evidence>
<name>A0ABP9GDK7_9ACTN</name>
<dbReference type="Proteomes" id="UP001499993">
    <property type="component" value="Unassembled WGS sequence"/>
</dbReference>
<protein>
    <submittedName>
        <fullName evidence="2">Uncharacterized protein</fullName>
    </submittedName>
</protein>